<accession>A0ABW4K0S8</accession>
<comment type="caution">
    <text evidence="5">The sequence shown here is derived from an EMBL/GenBank/DDBJ whole genome shotgun (WGS) entry which is preliminary data.</text>
</comment>
<proteinExistence type="predicted"/>
<dbReference type="InterPro" id="IPR038352">
    <property type="entry name" value="Imelysin_sf"/>
</dbReference>
<dbReference type="InterPro" id="IPR018976">
    <property type="entry name" value="Imelysin-like"/>
</dbReference>
<keyword evidence="6" id="KW-1185">Reference proteome</keyword>
<dbReference type="InterPro" id="IPR034984">
    <property type="entry name" value="Imelysin-like_IPPA"/>
</dbReference>
<evidence type="ECO:0000256" key="1">
    <source>
        <dbReference type="ARBA" id="ARBA00004196"/>
    </source>
</evidence>
<comment type="subcellular location">
    <subcellularLocation>
        <location evidence="1">Cell envelope</location>
    </subcellularLocation>
</comment>
<dbReference type="Proteomes" id="UP001597327">
    <property type="component" value="Unassembled WGS sequence"/>
</dbReference>
<organism evidence="5 6">
    <name type="scientific">Roseibium aestuarii</name>
    <dbReference type="NCBI Taxonomy" id="2600299"/>
    <lineage>
        <taxon>Bacteria</taxon>
        <taxon>Pseudomonadati</taxon>
        <taxon>Pseudomonadota</taxon>
        <taxon>Alphaproteobacteria</taxon>
        <taxon>Hyphomicrobiales</taxon>
        <taxon>Stappiaceae</taxon>
        <taxon>Roseibium</taxon>
    </lineage>
</organism>
<reference evidence="6" key="1">
    <citation type="journal article" date="2019" name="Int. J. Syst. Evol. Microbiol.">
        <title>The Global Catalogue of Microorganisms (GCM) 10K type strain sequencing project: providing services to taxonomists for standard genome sequencing and annotation.</title>
        <authorList>
            <consortium name="The Broad Institute Genomics Platform"/>
            <consortium name="The Broad Institute Genome Sequencing Center for Infectious Disease"/>
            <person name="Wu L."/>
            <person name="Ma J."/>
        </authorList>
    </citation>
    <scope>NUCLEOTIDE SEQUENCE [LARGE SCALE GENOMIC DNA]</scope>
    <source>
        <strain evidence="6">JCM 3369</strain>
    </source>
</reference>
<feature type="signal peptide" evidence="3">
    <location>
        <begin position="1"/>
        <end position="22"/>
    </location>
</feature>
<sequence>MRKLTLALLLLTSVSAAPPAGAQGTQADADLAFAPYVSRSIEGYIRPATDRFEAATADLPEAIDGVCNAADDASRDGFARAYRDVVVAFGGISFLRFGPVIENNRLESIAFMPDPRGISQRQIRKALAARDTAMTSAEQLRDKSVALQGLTALQLLAFDGDGTVTLGAAGDDHDFICDYSRAIAENVHVIAANIQRDWADPAGYSAVLTDPTPAHDHVRTHKKAIEEIFNAIATGFIVIKDQDLLPALGDSLDTSRPHRLPFARSGNAAAFIQAELDGLEQAIAVAHYDPDLPEEFTWVPGSLTFEFANARRTLASLDTPLKASLTDPATYEKLKLLTITINSLRDTTALSLAGAMNFTGGFNALDGD</sequence>
<gene>
    <name evidence="5" type="ORF">ACFSC7_18805</name>
</gene>
<dbReference type="EMBL" id="JBHUFA010000016">
    <property type="protein sequence ID" value="MFD1697574.1"/>
    <property type="molecule type" value="Genomic_DNA"/>
</dbReference>
<dbReference type="CDD" id="cd14659">
    <property type="entry name" value="Imelysin-like_IPPA"/>
    <property type="match status" value="1"/>
</dbReference>
<evidence type="ECO:0000256" key="2">
    <source>
        <dbReference type="ARBA" id="ARBA00022729"/>
    </source>
</evidence>
<name>A0ABW4K0S8_9HYPH</name>
<keyword evidence="2 3" id="KW-0732">Signal</keyword>
<evidence type="ECO:0000256" key="3">
    <source>
        <dbReference type="SAM" id="SignalP"/>
    </source>
</evidence>
<protein>
    <submittedName>
        <fullName evidence="5">Imelysin family protein</fullName>
    </submittedName>
</protein>
<feature type="domain" description="Imelysin-like" evidence="4">
    <location>
        <begin position="50"/>
        <end position="337"/>
    </location>
</feature>
<evidence type="ECO:0000313" key="5">
    <source>
        <dbReference type="EMBL" id="MFD1697574.1"/>
    </source>
</evidence>
<dbReference type="Gene3D" id="1.20.1420.20">
    <property type="entry name" value="M75 peptidase, HXXE motif"/>
    <property type="match status" value="1"/>
</dbReference>
<evidence type="ECO:0000313" key="6">
    <source>
        <dbReference type="Proteomes" id="UP001597327"/>
    </source>
</evidence>
<dbReference type="RefSeq" id="WP_149893253.1">
    <property type="nucleotide sequence ID" value="NZ_JBHUFA010000016.1"/>
</dbReference>
<evidence type="ECO:0000259" key="4">
    <source>
        <dbReference type="Pfam" id="PF09375"/>
    </source>
</evidence>
<dbReference type="Pfam" id="PF09375">
    <property type="entry name" value="Peptidase_M75"/>
    <property type="match status" value="1"/>
</dbReference>
<feature type="chain" id="PRO_5045968902" evidence="3">
    <location>
        <begin position="23"/>
        <end position="368"/>
    </location>
</feature>